<evidence type="ECO:0000259" key="2">
    <source>
        <dbReference type="PROSITE" id="PS50048"/>
    </source>
</evidence>
<dbReference type="RefSeq" id="XP_040724151.1">
    <property type="nucleotide sequence ID" value="XM_040869702.1"/>
</dbReference>
<evidence type="ECO:0000256" key="1">
    <source>
        <dbReference type="SAM" id="MobiDB-lite"/>
    </source>
</evidence>
<dbReference type="CDD" id="cd00067">
    <property type="entry name" value="GAL4"/>
    <property type="match status" value="1"/>
</dbReference>
<feature type="domain" description="Zn(2)-C6 fungal-type" evidence="2">
    <location>
        <begin position="28"/>
        <end position="61"/>
    </location>
</feature>
<dbReference type="GeneID" id="63786301"/>
<dbReference type="SUPFAM" id="SSF57701">
    <property type="entry name" value="Zn2/Cys6 DNA-binding domain"/>
    <property type="match status" value="1"/>
</dbReference>
<dbReference type="GO" id="GO:0000981">
    <property type="term" value="F:DNA-binding transcription factor activity, RNA polymerase II-specific"/>
    <property type="evidence" value="ECO:0007669"/>
    <property type="project" value="InterPro"/>
</dbReference>
<keyword evidence="4" id="KW-1185">Reference proteome</keyword>
<dbReference type="AlphaFoldDB" id="A0A1Y2F8R4"/>
<evidence type="ECO:0000313" key="4">
    <source>
        <dbReference type="Proteomes" id="UP000193685"/>
    </source>
</evidence>
<dbReference type="STRING" id="56484.A0A1Y2F8R4"/>
<sequence>MAQPGEQSTAAEDAKKKTKLGYHRQSIACVFCRRRKIRCTITDQDSGKCDTCFKLGKDCQFLKVNDAIALDHVTPIKRNKRALSLGHAKSQGQSWPHEHDDRAYESVCRPRSLKKHI</sequence>
<dbReference type="Proteomes" id="UP000193685">
    <property type="component" value="Unassembled WGS sequence"/>
</dbReference>
<dbReference type="InterPro" id="IPR036864">
    <property type="entry name" value="Zn2-C6_fun-type_DNA-bd_sf"/>
</dbReference>
<dbReference type="PROSITE" id="PS00463">
    <property type="entry name" value="ZN2_CY6_FUNGAL_1"/>
    <property type="match status" value="1"/>
</dbReference>
<reference evidence="3 4" key="1">
    <citation type="submission" date="2016-07" db="EMBL/GenBank/DDBJ databases">
        <title>Pervasive Adenine N6-methylation of Active Genes in Fungi.</title>
        <authorList>
            <consortium name="DOE Joint Genome Institute"/>
            <person name="Mondo S.J."/>
            <person name="Dannebaum R.O."/>
            <person name="Kuo R.C."/>
            <person name="Labutti K."/>
            <person name="Haridas S."/>
            <person name="Kuo A."/>
            <person name="Salamov A."/>
            <person name="Ahrendt S.R."/>
            <person name="Lipzen A."/>
            <person name="Sullivan W."/>
            <person name="Andreopoulos W.B."/>
            <person name="Clum A."/>
            <person name="Lindquist E."/>
            <person name="Daum C."/>
            <person name="Ramamoorthy G.K."/>
            <person name="Gryganskyi A."/>
            <person name="Culley D."/>
            <person name="Magnuson J.K."/>
            <person name="James T.Y."/>
            <person name="O'Malley M.A."/>
            <person name="Stajich J.E."/>
            <person name="Spatafora J.W."/>
            <person name="Visel A."/>
            <person name="Grigoriev I.V."/>
        </authorList>
    </citation>
    <scope>NUCLEOTIDE SEQUENCE [LARGE SCALE GENOMIC DNA]</scope>
    <source>
        <strain evidence="3 4">12-1054</strain>
    </source>
</reference>
<dbReference type="InterPro" id="IPR001138">
    <property type="entry name" value="Zn2Cys6_DnaBD"/>
</dbReference>
<dbReference type="Pfam" id="PF00172">
    <property type="entry name" value="Zn_clus"/>
    <property type="match status" value="1"/>
</dbReference>
<feature type="region of interest" description="Disordered" evidence="1">
    <location>
        <begin position="84"/>
        <end position="103"/>
    </location>
</feature>
<comment type="caution">
    <text evidence="3">The sequence shown here is derived from an EMBL/GenBank/DDBJ whole genome shotgun (WGS) entry which is preliminary data.</text>
</comment>
<organism evidence="3 4">
    <name type="scientific">Protomyces lactucae-debilis</name>
    <dbReference type="NCBI Taxonomy" id="2754530"/>
    <lineage>
        <taxon>Eukaryota</taxon>
        <taxon>Fungi</taxon>
        <taxon>Dikarya</taxon>
        <taxon>Ascomycota</taxon>
        <taxon>Taphrinomycotina</taxon>
        <taxon>Taphrinomycetes</taxon>
        <taxon>Taphrinales</taxon>
        <taxon>Protomycetaceae</taxon>
        <taxon>Protomyces</taxon>
    </lineage>
</organism>
<name>A0A1Y2F8R4_PROLT</name>
<protein>
    <recommendedName>
        <fullName evidence="2">Zn(2)-C6 fungal-type domain-containing protein</fullName>
    </recommendedName>
</protein>
<dbReference type="EMBL" id="MCFI01000014">
    <property type="protein sequence ID" value="ORY80017.1"/>
    <property type="molecule type" value="Genomic_DNA"/>
</dbReference>
<dbReference type="OrthoDB" id="4150019at2759"/>
<dbReference type="PROSITE" id="PS50048">
    <property type="entry name" value="ZN2_CY6_FUNGAL_2"/>
    <property type="match status" value="1"/>
</dbReference>
<dbReference type="GO" id="GO:0008270">
    <property type="term" value="F:zinc ion binding"/>
    <property type="evidence" value="ECO:0007669"/>
    <property type="project" value="InterPro"/>
</dbReference>
<gene>
    <name evidence="3" type="ORF">BCR37DRAFT_381469</name>
</gene>
<dbReference type="SMART" id="SM00066">
    <property type="entry name" value="GAL4"/>
    <property type="match status" value="1"/>
</dbReference>
<accession>A0A1Y2F8R4</accession>
<dbReference type="Gene3D" id="4.10.240.10">
    <property type="entry name" value="Zn(2)-C6 fungal-type DNA-binding domain"/>
    <property type="match status" value="1"/>
</dbReference>
<evidence type="ECO:0000313" key="3">
    <source>
        <dbReference type="EMBL" id="ORY80017.1"/>
    </source>
</evidence>
<proteinExistence type="predicted"/>